<dbReference type="Gramene" id="mRNA:HanXRQr2_Chr02g0081931">
    <property type="protein sequence ID" value="mRNA:HanXRQr2_Chr02g0081931"/>
    <property type="gene ID" value="HanXRQr2_Chr02g0081931"/>
</dbReference>
<evidence type="ECO:0000313" key="2">
    <source>
        <dbReference type="EMBL" id="OTG33441.1"/>
    </source>
</evidence>
<dbReference type="EMBL" id="CM007891">
    <property type="protein sequence ID" value="OTG33441.1"/>
    <property type="molecule type" value="Genomic_DNA"/>
</dbReference>
<protein>
    <submittedName>
        <fullName evidence="2">Uncharacterized protein</fullName>
    </submittedName>
</protein>
<reference evidence="1" key="3">
    <citation type="submission" date="2020-06" db="EMBL/GenBank/DDBJ databases">
        <title>Helianthus annuus Genome sequencing and assembly Release 2.</title>
        <authorList>
            <person name="Gouzy J."/>
            <person name="Langlade N."/>
            <person name="Munos S."/>
        </authorList>
    </citation>
    <scope>NUCLEOTIDE SEQUENCE</scope>
    <source>
        <tissue evidence="1">Leaves</tissue>
    </source>
</reference>
<dbReference type="InParanoid" id="A0A251VFH1"/>
<evidence type="ECO:0000313" key="3">
    <source>
        <dbReference type="Proteomes" id="UP000215914"/>
    </source>
</evidence>
<gene>
    <name evidence="2" type="ORF">HannXRQ_Chr02g0034751</name>
    <name evidence="1" type="ORF">HanXRQr2_Chr02g0081931</name>
</gene>
<sequence length="63" mass="6934">MNSINLVRMSSTSISATITGFFCCNSLKNEPPSVQQNVVGHLKLWSIKAMMALKTSWCLCLAK</sequence>
<proteinExistence type="predicted"/>
<dbReference type="AlphaFoldDB" id="A0A251VFH1"/>
<reference evidence="1 3" key="1">
    <citation type="journal article" date="2017" name="Nature">
        <title>The sunflower genome provides insights into oil metabolism, flowering and Asterid evolution.</title>
        <authorList>
            <person name="Badouin H."/>
            <person name="Gouzy J."/>
            <person name="Grassa C.J."/>
            <person name="Murat F."/>
            <person name="Staton S.E."/>
            <person name="Cottret L."/>
            <person name="Lelandais-Briere C."/>
            <person name="Owens G.L."/>
            <person name="Carrere S."/>
            <person name="Mayjonade B."/>
            <person name="Legrand L."/>
            <person name="Gill N."/>
            <person name="Kane N.C."/>
            <person name="Bowers J.E."/>
            <person name="Hubner S."/>
            <person name="Bellec A."/>
            <person name="Berard A."/>
            <person name="Berges H."/>
            <person name="Blanchet N."/>
            <person name="Boniface M.C."/>
            <person name="Brunel D."/>
            <person name="Catrice O."/>
            <person name="Chaidir N."/>
            <person name="Claudel C."/>
            <person name="Donnadieu C."/>
            <person name="Faraut T."/>
            <person name="Fievet G."/>
            <person name="Helmstetter N."/>
            <person name="King M."/>
            <person name="Knapp S.J."/>
            <person name="Lai Z."/>
            <person name="Le Paslier M.C."/>
            <person name="Lippi Y."/>
            <person name="Lorenzon L."/>
            <person name="Mandel J.R."/>
            <person name="Marage G."/>
            <person name="Marchand G."/>
            <person name="Marquand E."/>
            <person name="Bret-Mestries E."/>
            <person name="Morien E."/>
            <person name="Nambeesan S."/>
            <person name="Nguyen T."/>
            <person name="Pegot-Espagnet P."/>
            <person name="Pouilly N."/>
            <person name="Raftis F."/>
            <person name="Sallet E."/>
            <person name="Schiex T."/>
            <person name="Thomas J."/>
            <person name="Vandecasteele C."/>
            <person name="Vares D."/>
            <person name="Vear F."/>
            <person name="Vautrin S."/>
            <person name="Crespi M."/>
            <person name="Mangin B."/>
            <person name="Burke J.M."/>
            <person name="Salse J."/>
            <person name="Munos S."/>
            <person name="Vincourt P."/>
            <person name="Rieseberg L.H."/>
            <person name="Langlade N.B."/>
        </authorList>
    </citation>
    <scope>NUCLEOTIDE SEQUENCE [LARGE SCALE GENOMIC DNA]</scope>
    <source>
        <strain evidence="3">cv. SF193</strain>
        <tissue evidence="1">Leaves</tissue>
    </source>
</reference>
<name>A0A251VFH1_HELAN</name>
<dbReference type="Proteomes" id="UP000215914">
    <property type="component" value="Chromosome 2"/>
</dbReference>
<reference evidence="2" key="2">
    <citation type="submission" date="2017-02" db="EMBL/GenBank/DDBJ databases">
        <title>Sunflower complete genome.</title>
        <authorList>
            <person name="Langlade N."/>
            <person name="Munos S."/>
        </authorList>
    </citation>
    <scope>NUCLEOTIDE SEQUENCE [LARGE SCALE GENOMIC DNA]</scope>
    <source>
        <tissue evidence="2">Leaves</tissue>
    </source>
</reference>
<dbReference type="EMBL" id="MNCJ02000317">
    <property type="protein sequence ID" value="KAF5819822.1"/>
    <property type="molecule type" value="Genomic_DNA"/>
</dbReference>
<accession>A0A251VFH1</accession>
<evidence type="ECO:0000313" key="1">
    <source>
        <dbReference type="EMBL" id="KAF5819822.1"/>
    </source>
</evidence>
<organism evidence="2 3">
    <name type="scientific">Helianthus annuus</name>
    <name type="common">Common sunflower</name>
    <dbReference type="NCBI Taxonomy" id="4232"/>
    <lineage>
        <taxon>Eukaryota</taxon>
        <taxon>Viridiplantae</taxon>
        <taxon>Streptophyta</taxon>
        <taxon>Embryophyta</taxon>
        <taxon>Tracheophyta</taxon>
        <taxon>Spermatophyta</taxon>
        <taxon>Magnoliopsida</taxon>
        <taxon>eudicotyledons</taxon>
        <taxon>Gunneridae</taxon>
        <taxon>Pentapetalae</taxon>
        <taxon>asterids</taxon>
        <taxon>campanulids</taxon>
        <taxon>Asterales</taxon>
        <taxon>Asteraceae</taxon>
        <taxon>Asteroideae</taxon>
        <taxon>Heliantheae alliance</taxon>
        <taxon>Heliantheae</taxon>
        <taxon>Helianthus</taxon>
    </lineage>
</organism>
<keyword evidence="3" id="KW-1185">Reference proteome</keyword>